<organism evidence="1 2">
    <name type="scientific">Ridgeia piscesae</name>
    <name type="common">Tubeworm</name>
    <dbReference type="NCBI Taxonomy" id="27915"/>
    <lineage>
        <taxon>Eukaryota</taxon>
        <taxon>Metazoa</taxon>
        <taxon>Spiralia</taxon>
        <taxon>Lophotrochozoa</taxon>
        <taxon>Annelida</taxon>
        <taxon>Polychaeta</taxon>
        <taxon>Sedentaria</taxon>
        <taxon>Canalipalpata</taxon>
        <taxon>Sabellida</taxon>
        <taxon>Siboglinidae</taxon>
        <taxon>Ridgeia</taxon>
    </lineage>
</organism>
<dbReference type="SUPFAM" id="SSF52799">
    <property type="entry name" value="(Phosphotyrosine protein) phosphatases II"/>
    <property type="match status" value="1"/>
</dbReference>
<dbReference type="InterPro" id="IPR039803">
    <property type="entry name" value="MTMR14_PH-GRAM"/>
</dbReference>
<proteinExistence type="predicted"/>
<dbReference type="Proteomes" id="UP001209878">
    <property type="component" value="Unassembled WGS sequence"/>
</dbReference>
<sequence>MFAMSLPEDEFQVEELRSLLEHALQNTYKSRENDPKGGSIMFNCLRLFGKDYQYSVVSNTNGELCNHYPSKVVVLEYVLAQCDESSKHRVQSLYNVEDLKELFSKARFARCRARFSIPVILFEGKHICRSATISGGAEIYGRSGIDFFFTGGESIPGGSTNTDESSEWQLFNRIRGQDIRLLKQFSVGMICDLMVEKKKVKFGMNVTSSEKVDKENRYAEFSIMSVPYPGCEFFREWRQNGYMAEGMMFDWEQGYVDADLDLPDQMTLPCSIDWTKYRVGRP</sequence>
<dbReference type="EMBL" id="JAODUO010000135">
    <property type="protein sequence ID" value="KAK2188328.1"/>
    <property type="molecule type" value="Genomic_DNA"/>
</dbReference>
<protein>
    <submittedName>
        <fullName evidence="1">Uncharacterized protein</fullName>
    </submittedName>
</protein>
<dbReference type="PANTHER" id="PTHR13524">
    <property type="entry name" value="MYOTUBULARIN-RELATED"/>
    <property type="match status" value="1"/>
</dbReference>
<dbReference type="InterPro" id="IPR029021">
    <property type="entry name" value="Prot-tyrosine_phosphatase-like"/>
</dbReference>
<name>A0AAD9UG88_RIDPI</name>
<dbReference type="GO" id="GO:0004438">
    <property type="term" value="F:phosphatidylinositol-3-phosphate phosphatase activity"/>
    <property type="evidence" value="ECO:0007669"/>
    <property type="project" value="InterPro"/>
</dbReference>
<accession>A0AAD9UG88</accession>
<dbReference type="CDD" id="cd13213">
    <property type="entry name" value="PH-GRAM_MTMR14"/>
    <property type="match status" value="1"/>
</dbReference>
<gene>
    <name evidence="1" type="ORF">NP493_135g00014</name>
</gene>
<dbReference type="PANTHER" id="PTHR13524:SF2">
    <property type="entry name" value="MYOTUBULARIN-RELATED PROTEIN 14"/>
    <property type="match status" value="1"/>
</dbReference>
<evidence type="ECO:0000313" key="1">
    <source>
        <dbReference type="EMBL" id="KAK2188328.1"/>
    </source>
</evidence>
<comment type="caution">
    <text evidence="1">The sequence shown here is derived from an EMBL/GenBank/DDBJ whole genome shotgun (WGS) entry which is preliminary data.</text>
</comment>
<dbReference type="InterPro" id="IPR039802">
    <property type="entry name" value="MTMR14"/>
</dbReference>
<reference evidence="1" key="1">
    <citation type="journal article" date="2023" name="Mol. Biol. Evol.">
        <title>Third-Generation Sequencing Reveals the Adaptive Role of the Epigenome in Three Deep-Sea Polychaetes.</title>
        <authorList>
            <person name="Perez M."/>
            <person name="Aroh O."/>
            <person name="Sun Y."/>
            <person name="Lan Y."/>
            <person name="Juniper S.K."/>
            <person name="Young C.R."/>
            <person name="Angers B."/>
            <person name="Qian P.Y."/>
        </authorList>
    </citation>
    <scope>NUCLEOTIDE SEQUENCE</scope>
    <source>
        <strain evidence="1">R07B-5</strain>
    </source>
</reference>
<keyword evidence="2" id="KW-1185">Reference proteome</keyword>
<evidence type="ECO:0000313" key="2">
    <source>
        <dbReference type="Proteomes" id="UP001209878"/>
    </source>
</evidence>
<dbReference type="AlphaFoldDB" id="A0AAD9UG88"/>